<name>A0A8F5BZ36_9CREN</name>
<keyword evidence="3" id="KW-1185">Reference proteome</keyword>
<sequence>MIKIVVVFLVSLFLASIIFSIISQTIFHLPYGWNIEITNSMYPLLKPGDLVFVFPIVGKPSLNEIIAYKSPFLNYYVVHQIINFTNNGYITKGINNPTPDPWIVKSSWIKGFVPELFGQPVIIPYIGNLIALVRGTTGYIVAFIVIFVIYGISEIFDRNQAFVMTTRRRNKLKIIDPKTLAIAFLVLSFATFMILFSPHVIFAKLMWNSVPNAPFTPRQLSNNLGAVPPYSTIPVTLSVNYHPFLLEIPLIVLHSPNLKLQDASLNQTFLLYSSSPGLHSEIVNIEILPEILPPQILNFLFIINPMLPLIGESIEASAIVSAVVYIIVKKLR</sequence>
<keyword evidence="1" id="KW-0812">Transmembrane</keyword>
<keyword evidence="1" id="KW-0472">Membrane</keyword>
<dbReference type="InterPro" id="IPR019533">
    <property type="entry name" value="Peptidase_S26"/>
</dbReference>
<reference evidence="2 3" key="1">
    <citation type="journal article" date="2021" name="Environ. Microbiol.">
        <title>New insights into the diversity and evolution of the archaeal mobilome from three complete genomes of Saccharolobus shibatae.</title>
        <authorList>
            <person name="Medvedeva S."/>
            <person name="Brandt D."/>
            <person name="Cvirkaite-Krupovic V."/>
            <person name="Liu Y."/>
            <person name="Severinov K."/>
            <person name="Ishino S."/>
            <person name="Ishino Y."/>
            <person name="Prangishvili D."/>
            <person name="Kalinowski J."/>
            <person name="Krupovic M."/>
        </authorList>
    </citation>
    <scope>NUCLEOTIDE SEQUENCE [LARGE SCALE GENOMIC DNA]</scope>
    <source>
        <strain evidence="2 3">S38A</strain>
    </source>
</reference>
<keyword evidence="1" id="KW-1133">Transmembrane helix</keyword>
<dbReference type="GO" id="GO:0004252">
    <property type="term" value="F:serine-type endopeptidase activity"/>
    <property type="evidence" value="ECO:0007669"/>
    <property type="project" value="InterPro"/>
</dbReference>
<evidence type="ECO:0000256" key="1">
    <source>
        <dbReference type="SAM" id="Phobius"/>
    </source>
</evidence>
<protein>
    <recommendedName>
        <fullName evidence="4">Signal peptidase I</fullName>
    </recommendedName>
</protein>
<dbReference type="GeneID" id="65556025"/>
<gene>
    <name evidence="2" type="ORF">J5U22_00576</name>
</gene>
<dbReference type="Proteomes" id="UP000694036">
    <property type="component" value="Chromosome"/>
</dbReference>
<dbReference type="AlphaFoldDB" id="A0A8F5BZ36"/>
<evidence type="ECO:0008006" key="4">
    <source>
        <dbReference type="Google" id="ProtNLM"/>
    </source>
</evidence>
<feature type="transmembrane region" description="Helical" evidence="1">
    <location>
        <begin position="306"/>
        <end position="328"/>
    </location>
</feature>
<dbReference type="GO" id="GO:0006465">
    <property type="term" value="P:signal peptide processing"/>
    <property type="evidence" value="ECO:0007669"/>
    <property type="project" value="InterPro"/>
</dbReference>
<dbReference type="EMBL" id="CP077713">
    <property type="protein sequence ID" value="QXJ34031.1"/>
    <property type="molecule type" value="Genomic_DNA"/>
</dbReference>
<dbReference type="RefSeq" id="WP_218259387.1">
    <property type="nucleotide sequence ID" value="NZ_CP077713.1"/>
</dbReference>
<proteinExistence type="predicted"/>
<evidence type="ECO:0000313" key="2">
    <source>
        <dbReference type="EMBL" id="QXJ34031.1"/>
    </source>
</evidence>
<organism evidence="2 3">
    <name type="scientific">Saccharolobus shibatae</name>
    <dbReference type="NCBI Taxonomy" id="2286"/>
    <lineage>
        <taxon>Archaea</taxon>
        <taxon>Thermoproteota</taxon>
        <taxon>Thermoprotei</taxon>
        <taxon>Sulfolobales</taxon>
        <taxon>Sulfolobaceae</taxon>
        <taxon>Saccharolobus</taxon>
    </lineage>
</organism>
<feature type="transmembrane region" description="Helical" evidence="1">
    <location>
        <begin position="137"/>
        <end position="156"/>
    </location>
</feature>
<evidence type="ECO:0000313" key="3">
    <source>
        <dbReference type="Proteomes" id="UP000694036"/>
    </source>
</evidence>
<dbReference type="CDD" id="cd06530">
    <property type="entry name" value="S26_SPase_I"/>
    <property type="match status" value="1"/>
</dbReference>
<accession>A0A8F5BZ36</accession>
<feature type="transmembrane region" description="Helical" evidence="1">
    <location>
        <begin position="177"/>
        <end position="202"/>
    </location>
</feature>